<dbReference type="InParanoid" id="A0A2P6NWZ4"/>
<dbReference type="PANTHER" id="PTHR10963:SF55">
    <property type="entry name" value="GLYCOSIDE HYDROLASE FAMILY 16 PROTEIN"/>
    <property type="match status" value="1"/>
</dbReference>
<reference evidence="6 7" key="1">
    <citation type="journal article" date="2018" name="Genome Biol. Evol.">
        <title>Multiple Roots of Fruiting Body Formation in Amoebozoa.</title>
        <authorList>
            <person name="Hillmann F."/>
            <person name="Forbes G."/>
            <person name="Novohradska S."/>
            <person name="Ferling I."/>
            <person name="Riege K."/>
            <person name="Groth M."/>
            <person name="Westermann M."/>
            <person name="Marz M."/>
            <person name="Spaller T."/>
            <person name="Winckler T."/>
            <person name="Schaap P."/>
            <person name="Glockner G."/>
        </authorList>
    </citation>
    <scope>NUCLEOTIDE SEQUENCE [LARGE SCALE GENOMIC DNA]</scope>
    <source>
        <strain evidence="6 7">Jena</strain>
    </source>
</reference>
<keyword evidence="7" id="KW-1185">Reference proteome</keyword>
<dbReference type="InterPro" id="IPR000757">
    <property type="entry name" value="Beta-glucanase-like"/>
</dbReference>
<evidence type="ECO:0000313" key="6">
    <source>
        <dbReference type="EMBL" id="PRP88480.1"/>
    </source>
</evidence>
<dbReference type="SUPFAM" id="SSF49899">
    <property type="entry name" value="Concanavalin A-like lectins/glucanases"/>
    <property type="match status" value="1"/>
</dbReference>
<organism evidence="6 7">
    <name type="scientific">Planoprotostelium fungivorum</name>
    <dbReference type="NCBI Taxonomy" id="1890364"/>
    <lineage>
        <taxon>Eukaryota</taxon>
        <taxon>Amoebozoa</taxon>
        <taxon>Evosea</taxon>
        <taxon>Variosea</taxon>
        <taxon>Cavosteliida</taxon>
        <taxon>Cavosteliaceae</taxon>
        <taxon>Planoprotostelium</taxon>
    </lineage>
</organism>
<proteinExistence type="inferred from homology"/>
<dbReference type="AlphaFoldDB" id="A0A2P6NWZ4"/>
<feature type="region of interest" description="Disordered" evidence="4">
    <location>
        <begin position="48"/>
        <end position="96"/>
    </location>
</feature>
<dbReference type="Pfam" id="PF00722">
    <property type="entry name" value="Glyco_hydro_16"/>
    <property type="match status" value="1"/>
</dbReference>
<evidence type="ECO:0000256" key="4">
    <source>
        <dbReference type="SAM" id="MobiDB-lite"/>
    </source>
</evidence>
<keyword evidence="6" id="KW-0378">Hydrolase</keyword>
<feature type="domain" description="GH16" evidence="5">
    <location>
        <begin position="429"/>
        <end position="692"/>
    </location>
</feature>
<accession>A0A2P6NWZ4</accession>
<feature type="region of interest" description="Disordered" evidence="4">
    <location>
        <begin position="188"/>
        <end position="216"/>
    </location>
</feature>
<dbReference type="PROSITE" id="PS51762">
    <property type="entry name" value="GH16_2"/>
    <property type="match status" value="1"/>
</dbReference>
<keyword evidence="2" id="KW-0732">Signal</keyword>
<evidence type="ECO:0000256" key="3">
    <source>
        <dbReference type="SAM" id="Coils"/>
    </source>
</evidence>
<dbReference type="InterPro" id="IPR012946">
    <property type="entry name" value="X8"/>
</dbReference>
<comment type="similarity">
    <text evidence="1">Belongs to the glycosyl hydrolase 16 family.</text>
</comment>
<gene>
    <name evidence="6" type="ORF">PROFUN_03197</name>
</gene>
<dbReference type="InterPro" id="IPR050546">
    <property type="entry name" value="Glycosyl_Hydrlase_16"/>
</dbReference>
<dbReference type="SMART" id="SM00768">
    <property type="entry name" value="X8"/>
    <property type="match status" value="1"/>
</dbReference>
<name>A0A2P6NWZ4_9EUKA</name>
<dbReference type="Gene3D" id="1.20.58.1040">
    <property type="match status" value="1"/>
</dbReference>
<keyword evidence="3" id="KW-0175">Coiled coil</keyword>
<evidence type="ECO:0000256" key="2">
    <source>
        <dbReference type="ARBA" id="ARBA00022729"/>
    </source>
</evidence>
<dbReference type="OrthoDB" id="192832at2759"/>
<protein>
    <submittedName>
        <fullName evidence="6">Glycoside hydrolase family 16</fullName>
    </submittedName>
</protein>
<sequence length="883" mass="98292">MDEATAEVYRANIRQIEEALSVAADDDKPQLQTVLAELREVLNLYDSLSNQKEEQEGQVVTQDNATSEDESSCSGESQEEEEDMFADEPIAKKRKTENGKDTIIDLTSISHDLKLAPPITSTFISDGEHIITMEDSSIKVIHEQHAESTTQDEPLLADWEKFTKGRGLGSQGEGISVPVGIGAKPVKGCIGLGHSKRSETEKKRRRRPKKKVEEKKEEHTFLKLIDGLGSGKKVITSHHASVERVTSIDVIKMDTAKLNSSIDENEKLVNELKKKMIKYKESYERNKKKDKAFADGIAAKMRETQQQLERLDVKKKQVEGRIRMQNERKKLNLTTVIHRETFFRVYGWLGHKTGYILWNVLSCMRRIPYNPRIFRQLKTCRYEDRDEEGDHREEHFRRTHRGKRGSLLFKEEAIMKGFTFVMLTGLVAAAMAGQSYQLVWSDEFNGNSLDTSKWGYQNLCDGAGNNEMECYTSRPQNVAVQGGNLVLSALIENYGGKQYTSGRISTSGKYSWKYGRFEVRAKIPNGIYLWPAIWMMPESSVYGGWAASGEIDIMENRGGQNNEHSSTLHYGGSWPKNTYKSSGSLYASVDLTQDFHVYSAIWTPDAIQFALDGNVYFTVPLQQSFNNAGAGSYPYSKNGQPFDQNFHFILNLAVGGGFFGANSQSLTTAMARGWANPKFLVDYVRVYQLKDDNIVVNPSPVPTASSTTCQTMFNSLKCRTSTNDVNQLDSGKISGARAWLCNNYGKYCNDINNGGSLSSCNAAEQISYAMNSYYQDYSAQQGAGACDFGGLGKVYTTQTPTSQTPTTKTPASTVTPTTSSCPSGQSQCTDATFGNQCYPSSVYSCVLGDDNKYHLCPKGTSACGSACYLASQYNCASGWLVRK</sequence>
<comment type="caution">
    <text evidence="6">The sequence shown here is derived from an EMBL/GenBank/DDBJ whole genome shotgun (WGS) entry which is preliminary data.</text>
</comment>
<dbReference type="CDD" id="cd08023">
    <property type="entry name" value="GH16_laminarinase_like"/>
    <property type="match status" value="1"/>
</dbReference>
<evidence type="ECO:0000313" key="7">
    <source>
        <dbReference type="Proteomes" id="UP000241769"/>
    </source>
</evidence>
<dbReference type="PANTHER" id="PTHR10963">
    <property type="entry name" value="GLYCOSYL HYDROLASE-RELATED"/>
    <property type="match status" value="1"/>
</dbReference>
<dbReference type="Proteomes" id="UP000241769">
    <property type="component" value="Unassembled WGS sequence"/>
</dbReference>
<dbReference type="Pfam" id="PF07983">
    <property type="entry name" value="X8"/>
    <property type="match status" value="1"/>
</dbReference>
<dbReference type="GO" id="GO:0005975">
    <property type="term" value="P:carbohydrate metabolic process"/>
    <property type="evidence" value="ECO:0007669"/>
    <property type="project" value="InterPro"/>
</dbReference>
<dbReference type="GO" id="GO:0004553">
    <property type="term" value="F:hydrolase activity, hydrolyzing O-glycosyl compounds"/>
    <property type="evidence" value="ECO:0007669"/>
    <property type="project" value="InterPro"/>
</dbReference>
<feature type="coiled-coil region" evidence="3">
    <location>
        <begin position="255"/>
        <end position="328"/>
    </location>
</feature>
<feature type="compositionally biased region" description="Acidic residues" evidence="4">
    <location>
        <begin position="66"/>
        <end position="86"/>
    </location>
</feature>
<dbReference type="STRING" id="1890364.A0A2P6NWZ4"/>
<dbReference type="EMBL" id="MDYQ01000010">
    <property type="protein sequence ID" value="PRP88480.1"/>
    <property type="molecule type" value="Genomic_DNA"/>
</dbReference>
<dbReference type="InterPro" id="IPR013320">
    <property type="entry name" value="ConA-like_dom_sf"/>
</dbReference>
<evidence type="ECO:0000256" key="1">
    <source>
        <dbReference type="ARBA" id="ARBA00006865"/>
    </source>
</evidence>
<evidence type="ECO:0000259" key="5">
    <source>
        <dbReference type="PROSITE" id="PS51762"/>
    </source>
</evidence>
<dbReference type="Gene3D" id="2.60.120.200">
    <property type="match status" value="1"/>
</dbReference>